<reference evidence="2 3" key="1">
    <citation type="journal article" date="2019" name="Commun. Biol.">
        <title>The bagworm genome reveals a unique fibroin gene that provides high tensile strength.</title>
        <authorList>
            <person name="Kono N."/>
            <person name="Nakamura H."/>
            <person name="Ohtoshi R."/>
            <person name="Tomita M."/>
            <person name="Numata K."/>
            <person name="Arakawa K."/>
        </authorList>
    </citation>
    <scope>NUCLEOTIDE SEQUENCE [LARGE SCALE GENOMIC DNA]</scope>
</reference>
<dbReference type="OrthoDB" id="8240057at2759"/>
<evidence type="ECO:0000256" key="1">
    <source>
        <dbReference type="SAM" id="MobiDB-lite"/>
    </source>
</evidence>
<sequence>MKTCKQINNGARTPAIGATEAMQVDDVIVSIPTLNCIDIDYERTQIIKDTFSSSYCASAGAIEWPATGCIATQNLRVGCAKATTNHNNNYVNAKFHSEANFSDVFPLTLLICRRRSRRLTSPQRRSSPRPGTRPSVRRRNPVTSANNHSLFVKLTPLRTAFHYFYRRRAPQCAVDRVTSCLTSSARLPTRCV</sequence>
<protein>
    <submittedName>
        <fullName evidence="2">Uncharacterized protein</fullName>
    </submittedName>
</protein>
<evidence type="ECO:0000313" key="2">
    <source>
        <dbReference type="EMBL" id="GBP34352.1"/>
    </source>
</evidence>
<feature type="region of interest" description="Disordered" evidence="1">
    <location>
        <begin position="118"/>
        <end position="142"/>
    </location>
</feature>
<dbReference type="AlphaFoldDB" id="A0A4C1V7R8"/>
<dbReference type="Proteomes" id="UP000299102">
    <property type="component" value="Unassembled WGS sequence"/>
</dbReference>
<evidence type="ECO:0000313" key="3">
    <source>
        <dbReference type="Proteomes" id="UP000299102"/>
    </source>
</evidence>
<comment type="caution">
    <text evidence="2">The sequence shown here is derived from an EMBL/GenBank/DDBJ whole genome shotgun (WGS) entry which is preliminary data.</text>
</comment>
<name>A0A4C1V7R8_EUMVA</name>
<gene>
    <name evidence="2" type="ORF">EVAR_7404_1</name>
</gene>
<dbReference type="EMBL" id="BGZK01000287">
    <property type="protein sequence ID" value="GBP34352.1"/>
    <property type="molecule type" value="Genomic_DNA"/>
</dbReference>
<accession>A0A4C1V7R8</accession>
<proteinExistence type="predicted"/>
<organism evidence="2 3">
    <name type="scientific">Eumeta variegata</name>
    <name type="common">Bagworm moth</name>
    <name type="synonym">Eumeta japonica</name>
    <dbReference type="NCBI Taxonomy" id="151549"/>
    <lineage>
        <taxon>Eukaryota</taxon>
        <taxon>Metazoa</taxon>
        <taxon>Ecdysozoa</taxon>
        <taxon>Arthropoda</taxon>
        <taxon>Hexapoda</taxon>
        <taxon>Insecta</taxon>
        <taxon>Pterygota</taxon>
        <taxon>Neoptera</taxon>
        <taxon>Endopterygota</taxon>
        <taxon>Lepidoptera</taxon>
        <taxon>Glossata</taxon>
        <taxon>Ditrysia</taxon>
        <taxon>Tineoidea</taxon>
        <taxon>Psychidae</taxon>
        <taxon>Oiketicinae</taxon>
        <taxon>Eumeta</taxon>
    </lineage>
</organism>
<feature type="compositionally biased region" description="Low complexity" evidence="1">
    <location>
        <begin position="119"/>
        <end position="134"/>
    </location>
</feature>
<keyword evidence="3" id="KW-1185">Reference proteome</keyword>